<keyword evidence="2" id="KW-1185">Reference proteome</keyword>
<accession>A0A1D2MZU5</accession>
<proteinExistence type="predicted"/>
<dbReference type="EMBL" id="LJIJ01000342">
    <property type="protein sequence ID" value="ODM98567.1"/>
    <property type="molecule type" value="Genomic_DNA"/>
</dbReference>
<protein>
    <submittedName>
        <fullName evidence="1">Uncharacterized protein</fullName>
    </submittedName>
</protein>
<name>A0A1D2MZU5_ORCCI</name>
<sequence>IYQQLATCFPSVPDAGKAPAEASVNGTDNETDPEGRFLINWKFNVFDFAKNKGGTPDSQNFKGIPDSGEGHIGDSVRHSIFGCYLN</sequence>
<organism evidence="1 2">
    <name type="scientific">Orchesella cincta</name>
    <name type="common">Springtail</name>
    <name type="synonym">Podura cincta</name>
    <dbReference type="NCBI Taxonomy" id="48709"/>
    <lineage>
        <taxon>Eukaryota</taxon>
        <taxon>Metazoa</taxon>
        <taxon>Ecdysozoa</taxon>
        <taxon>Arthropoda</taxon>
        <taxon>Hexapoda</taxon>
        <taxon>Collembola</taxon>
        <taxon>Entomobryomorpha</taxon>
        <taxon>Entomobryoidea</taxon>
        <taxon>Orchesellidae</taxon>
        <taxon>Orchesellinae</taxon>
        <taxon>Orchesella</taxon>
    </lineage>
</organism>
<gene>
    <name evidence="1" type="ORF">Ocin01_08122</name>
</gene>
<evidence type="ECO:0000313" key="2">
    <source>
        <dbReference type="Proteomes" id="UP000094527"/>
    </source>
</evidence>
<dbReference type="AlphaFoldDB" id="A0A1D2MZU5"/>
<dbReference type="Proteomes" id="UP000094527">
    <property type="component" value="Unassembled WGS sequence"/>
</dbReference>
<evidence type="ECO:0000313" key="1">
    <source>
        <dbReference type="EMBL" id="ODM98567.1"/>
    </source>
</evidence>
<reference evidence="1 2" key="1">
    <citation type="journal article" date="2016" name="Genome Biol. Evol.">
        <title>Gene Family Evolution Reflects Adaptation to Soil Environmental Stressors in the Genome of the Collembolan Orchesella cincta.</title>
        <authorList>
            <person name="Faddeeva-Vakhrusheva A."/>
            <person name="Derks M.F."/>
            <person name="Anvar S.Y."/>
            <person name="Agamennone V."/>
            <person name="Suring W."/>
            <person name="Smit S."/>
            <person name="van Straalen N.M."/>
            <person name="Roelofs D."/>
        </authorList>
    </citation>
    <scope>NUCLEOTIDE SEQUENCE [LARGE SCALE GENOMIC DNA]</scope>
    <source>
        <tissue evidence="1">Mixed pool</tissue>
    </source>
</reference>
<feature type="non-terminal residue" evidence="1">
    <location>
        <position position="1"/>
    </location>
</feature>
<comment type="caution">
    <text evidence="1">The sequence shown here is derived from an EMBL/GenBank/DDBJ whole genome shotgun (WGS) entry which is preliminary data.</text>
</comment>